<feature type="domain" description="ThuA-like" evidence="1">
    <location>
        <begin position="26"/>
        <end position="216"/>
    </location>
</feature>
<dbReference type="Pfam" id="PF06283">
    <property type="entry name" value="ThuA"/>
    <property type="match status" value="1"/>
</dbReference>
<comment type="caution">
    <text evidence="2">The sequence shown here is derived from an EMBL/GenBank/DDBJ whole genome shotgun (WGS) entry which is preliminary data.</text>
</comment>
<sequence length="221" mass="24217">MTQPIETIIFTGEGPYADPWHPLADTSAKIAEIVGDANSVATVTSVSQLDAALDGVGLLVVNASANRSTPIAEDDDFARILDAFLARGGNLLATHSATIAFPRLPIWRSTIGAVWDYDRTFHPPIGQTLIRRSGLEHPIVDGLGDFEVYDERFTNLDLVDRGSEPLYVHEESGATHPLVWARTVGASRVVYDGLGHDLRSYESPGHVELLRRVASWLRHRI</sequence>
<accession>A0A495JPZ1</accession>
<reference evidence="2 3" key="1">
    <citation type="submission" date="2018-10" db="EMBL/GenBank/DDBJ databases">
        <title>Sequencing the genomes of 1000 actinobacteria strains.</title>
        <authorList>
            <person name="Klenk H.-P."/>
        </authorList>
    </citation>
    <scope>NUCLEOTIDE SEQUENCE [LARGE SCALE GENOMIC DNA]</scope>
    <source>
        <strain evidence="2 3">DSM 45175</strain>
    </source>
</reference>
<dbReference type="PANTHER" id="PTHR40469:SF2">
    <property type="entry name" value="GALACTOSE-BINDING DOMAIN-LIKE SUPERFAMILY PROTEIN"/>
    <property type="match status" value="1"/>
</dbReference>
<dbReference type="InterPro" id="IPR029010">
    <property type="entry name" value="ThuA-like"/>
</dbReference>
<gene>
    <name evidence="2" type="ORF">BDK92_5454</name>
</gene>
<name>A0A495JPZ1_9ACTN</name>
<evidence type="ECO:0000313" key="2">
    <source>
        <dbReference type="EMBL" id="RKR91067.1"/>
    </source>
</evidence>
<organism evidence="2 3">
    <name type="scientific">Micromonospora pisi</name>
    <dbReference type="NCBI Taxonomy" id="589240"/>
    <lineage>
        <taxon>Bacteria</taxon>
        <taxon>Bacillati</taxon>
        <taxon>Actinomycetota</taxon>
        <taxon>Actinomycetes</taxon>
        <taxon>Micromonosporales</taxon>
        <taxon>Micromonosporaceae</taxon>
        <taxon>Micromonospora</taxon>
    </lineage>
</organism>
<evidence type="ECO:0000313" key="3">
    <source>
        <dbReference type="Proteomes" id="UP000277671"/>
    </source>
</evidence>
<dbReference type="AlphaFoldDB" id="A0A495JPZ1"/>
<dbReference type="OrthoDB" id="3350268at2"/>
<dbReference type="PANTHER" id="PTHR40469">
    <property type="entry name" value="SECRETED GLYCOSYL HYDROLASE"/>
    <property type="match status" value="1"/>
</dbReference>
<dbReference type="RefSeq" id="WP_121159229.1">
    <property type="nucleotide sequence ID" value="NZ_RBKT01000001.1"/>
</dbReference>
<evidence type="ECO:0000259" key="1">
    <source>
        <dbReference type="Pfam" id="PF06283"/>
    </source>
</evidence>
<dbReference type="SUPFAM" id="SSF52317">
    <property type="entry name" value="Class I glutamine amidotransferase-like"/>
    <property type="match status" value="1"/>
</dbReference>
<dbReference type="EMBL" id="RBKT01000001">
    <property type="protein sequence ID" value="RKR91067.1"/>
    <property type="molecule type" value="Genomic_DNA"/>
</dbReference>
<dbReference type="Proteomes" id="UP000277671">
    <property type="component" value="Unassembled WGS sequence"/>
</dbReference>
<protein>
    <recommendedName>
        <fullName evidence="1">ThuA-like domain-containing protein</fullName>
    </recommendedName>
</protein>
<keyword evidence="3" id="KW-1185">Reference proteome</keyword>
<proteinExistence type="predicted"/>
<dbReference type="InterPro" id="IPR029062">
    <property type="entry name" value="Class_I_gatase-like"/>
</dbReference>
<dbReference type="Gene3D" id="3.40.50.880">
    <property type="match status" value="1"/>
</dbReference>